<keyword evidence="7" id="KW-1278">Translocase</keyword>
<dbReference type="PANTHER" id="PTHR42859">
    <property type="entry name" value="OXIDOREDUCTASE"/>
    <property type="match status" value="1"/>
</dbReference>
<dbReference type="AlphaFoldDB" id="A0A7D7NHI0"/>
<evidence type="ECO:0000313" key="15">
    <source>
        <dbReference type="Proteomes" id="UP000514752"/>
    </source>
</evidence>
<keyword evidence="2" id="KW-1003">Cell membrane</keyword>
<evidence type="ECO:0000256" key="3">
    <source>
        <dbReference type="ARBA" id="ARBA00022485"/>
    </source>
</evidence>
<dbReference type="GO" id="GO:0046872">
    <property type="term" value="F:metal ion binding"/>
    <property type="evidence" value="ECO:0007669"/>
    <property type="project" value="UniProtKB-KW"/>
</dbReference>
<dbReference type="InterPro" id="IPR017896">
    <property type="entry name" value="4Fe4S_Fe-S-bd"/>
</dbReference>
<keyword evidence="5" id="KW-0479">Metal-binding</keyword>
<feature type="domain" description="4Fe-4S ferredoxin-type" evidence="12">
    <location>
        <begin position="104"/>
        <end position="133"/>
    </location>
</feature>
<gene>
    <name evidence="14" type="ORF">H3L94_05380</name>
</gene>
<evidence type="ECO:0000256" key="11">
    <source>
        <dbReference type="ARBA" id="ARBA00023136"/>
    </source>
</evidence>
<proteinExistence type="predicted"/>
<dbReference type="InterPro" id="IPR007202">
    <property type="entry name" value="4Fe-4S_dom"/>
</dbReference>
<evidence type="ECO:0000256" key="10">
    <source>
        <dbReference type="ARBA" id="ARBA00023014"/>
    </source>
</evidence>
<reference evidence="14 15" key="1">
    <citation type="submission" date="2020-07" db="EMBL/GenBank/DDBJ databases">
        <title>Genomic diversity of species in the Neisseriaceae family.</title>
        <authorList>
            <person name="Vincent A.T."/>
            <person name="Bernet E."/>
            <person name="Veyrier F.J."/>
        </authorList>
    </citation>
    <scope>NUCLEOTIDE SEQUENCE [LARGE SCALE GENOMIC DNA]</scope>
    <source>
        <strain evidence="14 15">DSM 22244</strain>
    </source>
</reference>
<dbReference type="Gene3D" id="1.10.15.40">
    <property type="entry name" value="Electron transport complex subunit B, putative Fe-S cluster"/>
    <property type="match status" value="1"/>
</dbReference>
<evidence type="ECO:0000256" key="2">
    <source>
        <dbReference type="ARBA" id="ARBA00022475"/>
    </source>
</evidence>
<dbReference type="PROSITE" id="PS51656">
    <property type="entry name" value="4FE4S"/>
    <property type="match status" value="1"/>
</dbReference>
<evidence type="ECO:0000256" key="8">
    <source>
        <dbReference type="ARBA" id="ARBA00022982"/>
    </source>
</evidence>
<dbReference type="Proteomes" id="UP000514752">
    <property type="component" value="Chromosome"/>
</dbReference>
<evidence type="ECO:0000256" key="9">
    <source>
        <dbReference type="ARBA" id="ARBA00023004"/>
    </source>
</evidence>
<dbReference type="PROSITE" id="PS00198">
    <property type="entry name" value="4FE4S_FER_1"/>
    <property type="match status" value="1"/>
</dbReference>
<evidence type="ECO:0000259" key="12">
    <source>
        <dbReference type="PROSITE" id="PS51379"/>
    </source>
</evidence>
<dbReference type="Pfam" id="PF14697">
    <property type="entry name" value="Fer4_21"/>
    <property type="match status" value="1"/>
</dbReference>
<dbReference type="KEGG" id="nsg:H3L94_05380"/>
<keyword evidence="6" id="KW-0677">Repeat</keyword>
<dbReference type="InterPro" id="IPR050294">
    <property type="entry name" value="RnfB_subfamily"/>
</dbReference>
<accession>A0A7D7NHI0</accession>
<evidence type="ECO:0000256" key="6">
    <source>
        <dbReference type="ARBA" id="ARBA00022737"/>
    </source>
</evidence>
<evidence type="ECO:0000256" key="1">
    <source>
        <dbReference type="ARBA" id="ARBA00022448"/>
    </source>
</evidence>
<keyword evidence="1" id="KW-0813">Transport</keyword>
<protein>
    <submittedName>
        <fullName evidence="14">RnfABCDGE type electron transport complex subunit B</fullName>
    </submittedName>
</protein>
<keyword evidence="3" id="KW-0004">4Fe-4S</keyword>
<dbReference type="NCBIfam" id="TIGR01944">
    <property type="entry name" value="rnfB"/>
    <property type="match status" value="1"/>
</dbReference>
<evidence type="ECO:0000256" key="7">
    <source>
        <dbReference type="ARBA" id="ARBA00022967"/>
    </source>
</evidence>
<keyword evidence="9" id="KW-0408">Iron</keyword>
<name>A0A7D7NHI0_9NEIS</name>
<dbReference type="RefSeq" id="WP_009117939.1">
    <property type="nucleotide sequence ID" value="NZ_CP059567.1"/>
</dbReference>
<organism evidence="14 15">
    <name type="scientific">Neisseria shayeganii</name>
    <dbReference type="NCBI Taxonomy" id="607712"/>
    <lineage>
        <taxon>Bacteria</taxon>
        <taxon>Pseudomonadati</taxon>
        <taxon>Pseudomonadota</taxon>
        <taxon>Betaproteobacteria</taxon>
        <taxon>Neisseriales</taxon>
        <taxon>Neisseriaceae</taxon>
        <taxon>Neisseria</taxon>
    </lineage>
</organism>
<dbReference type="InterPro" id="IPR010207">
    <property type="entry name" value="Elect_transpt_cplx_RnfB/RsxB"/>
</dbReference>
<dbReference type="GO" id="GO:0051539">
    <property type="term" value="F:4 iron, 4 sulfur cluster binding"/>
    <property type="evidence" value="ECO:0007669"/>
    <property type="project" value="UniProtKB-KW"/>
</dbReference>
<evidence type="ECO:0000313" key="14">
    <source>
        <dbReference type="EMBL" id="QMT41454.1"/>
    </source>
</evidence>
<keyword evidence="8" id="KW-0249">Electron transport</keyword>
<dbReference type="PROSITE" id="PS51379">
    <property type="entry name" value="4FE4S_FER_2"/>
    <property type="match status" value="2"/>
</dbReference>
<keyword evidence="10" id="KW-0411">Iron-sulfur</keyword>
<evidence type="ECO:0000259" key="13">
    <source>
        <dbReference type="PROSITE" id="PS51656"/>
    </source>
</evidence>
<dbReference type="GO" id="GO:0009055">
    <property type="term" value="F:electron transfer activity"/>
    <property type="evidence" value="ECO:0007669"/>
    <property type="project" value="InterPro"/>
</dbReference>
<dbReference type="Pfam" id="PF04060">
    <property type="entry name" value="FeS"/>
    <property type="match status" value="1"/>
</dbReference>
<feature type="domain" description="4Fe-4S" evidence="13">
    <location>
        <begin position="1"/>
        <end position="58"/>
    </location>
</feature>
<evidence type="ECO:0000256" key="4">
    <source>
        <dbReference type="ARBA" id="ARBA00022519"/>
    </source>
</evidence>
<feature type="domain" description="4Fe-4S ferredoxin-type" evidence="12">
    <location>
        <begin position="74"/>
        <end position="103"/>
    </location>
</feature>
<dbReference type="EMBL" id="CP059567">
    <property type="protein sequence ID" value="QMT41454.1"/>
    <property type="molecule type" value="Genomic_DNA"/>
</dbReference>
<dbReference type="InterPro" id="IPR017900">
    <property type="entry name" value="4Fe4S_Fe_S_CS"/>
</dbReference>
<keyword evidence="4" id="KW-0997">Cell inner membrane</keyword>
<evidence type="ECO:0000256" key="5">
    <source>
        <dbReference type="ARBA" id="ARBA00022723"/>
    </source>
</evidence>
<dbReference type="PANTHER" id="PTHR42859:SF3">
    <property type="entry name" value="ION-TRANSLOCATING OXIDOREDUCTASE COMPLEX SUBUNIT B"/>
    <property type="match status" value="1"/>
</dbReference>
<sequence>MSTAADLEALLPQTQCRQCGFDGCAPYAEAMAAGEAGIHLCPPGGETVMRELAALLDLPPRPLEQADKAATPKVLAYIDEAACIGCTACIKACPVDAIMGASKQMHTVLADECTGCELCLPPCPVDCIELHPVPDAFLPRARPERRAAAAHAKTRYQRRQTRLQRLADERSAYLAERAAAHRAKQTANTEPAANGAIDPAALIAQAMARAQALQNQRSVPSNREAFREREIADAQDKAAFRRAQRDVRYGDEAQKAAAIRYLKERKAAEEQETQSAGKAG</sequence>
<keyword evidence="11" id="KW-0472">Membrane</keyword>
<dbReference type="SUPFAM" id="SSF54862">
    <property type="entry name" value="4Fe-4S ferredoxins"/>
    <property type="match status" value="1"/>
</dbReference>
<dbReference type="Gene3D" id="3.30.70.20">
    <property type="match status" value="1"/>
</dbReference>